<feature type="compositionally biased region" description="Acidic residues" evidence="7">
    <location>
        <begin position="1209"/>
        <end position="1218"/>
    </location>
</feature>
<dbReference type="InterPro" id="IPR022698">
    <property type="entry name" value="OrsD"/>
</dbReference>
<evidence type="ECO:0000259" key="8">
    <source>
        <dbReference type="PROSITE" id="PS51192"/>
    </source>
</evidence>
<evidence type="ECO:0000256" key="5">
    <source>
        <dbReference type="ARBA" id="ARBA00034808"/>
    </source>
</evidence>
<dbReference type="Proteomes" id="UP000030753">
    <property type="component" value="Unassembled WGS sequence"/>
</dbReference>
<gene>
    <name evidence="10" type="ORF">FOYG_17046</name>
</gene>
<dbReference type="PANTHER" id="PTHR13710:SF154">
    <property type="entry name" value="RECQ HELICASE, PUTATIVE (AFU_ORTHOLOGUE AFUA_6G14720)-RELATED"/>
    <property type="match status" value="1"/>
</dbReference>
<feature type="coiled-coil region" evidence="6">
    <location>
        <begin position="1432"/>
        <end position="1459"/>
    </location>
</feature>
<comment type="catalytic activity">
    <reaction evidence="4">
        <text>Couples ATP hydrolysis with the unwinding of duplex DNA by translocating in the 3'-5' direction.</text>
        <dbReference type="EC" id="5.6.2.4"/>
    </reaction>
</comment>
<organism evidence="10 11">
    <name type="scientific">Fusarium oxysporum NRRL 32931</name>
    <dbReference type="NCBI Taxonomy" id="660029"/>
    <lineage>
        <taxon>Eukaryota</taxon>
        <taxon>Fungi</taxon>
        <taxon>Dikarya</taxon>
        <taxon>Ascomycota</taxon>
        <taxon>Pezizomycotina</taxon>
        <taxon>Sordariomycetes</taxon>
        <taxon>Hypocreomycetidae</taxon>
        <taxon>Hypocreales</taxon>
        <taxon>Nectriaceae</taxon>
        <taxon>Fusarium</taxon>
        <taxon>Fusarium oxysporum species complex</taxon>
    </lineage>
</organism>
<sequence>MEPFIHLPEFPIIICKSCQFAYVAKEADSHLRVRHSMPTAERQVIIQQVQAIPGIIQDQAGLQAFPFPPPTTKPIPFIAPPRDDGIACNACPYVIGTIQGIQKHHREEHGWVNDWKKGGDVAKRAKQERQVPWRTGVYCQRFFPGRAASRWFEVNRGCEEEGARVQQQGADARSVTDRKAAFLTHMHREDEEAFEQEAKARLIQDGDDKWEASKWLGRTGWPRHLEGIDQGELKALMRAIGDDEPELQQMWRVFNTVLDEAYAATERCYPGTAELFEIARKEVSSETPTMPFQGKMEENAWTKYKDKWRILLCIWVRVEFWDEEDRPKYRMTIGQRKAFELFSRAIHETITRADLVGRWTEDRVRRSCLDMVIQFLDHRFRNGDHYRSIIISALAIMGLADGGGDMDMVSGWLTAMDYTPTYSAVIKVARYLVLYQSILERSDQVGRLQQVMSEEEADEKAEGLFRIVRRKVRGFMTRTSGEEDAEPTPMNWIINTRTYGLRIRYTTPGSETIDWRGDQIIHGRIRIRMGEIADMLHNLVGRARETLSRLTMTEGGGAGEFTARGALPVIPWSQIEDQHGESIIDHSFLRNAGNAGWLAAGNDWVIKMIISRPDKWAEWMVEGAENNEYREHPYRGAAIRQYARDVEQFRGEIFMLMHMLGGQPARSTEILGLRMWNTMNGGVRNIFIHEGMVCFVTMYHKGFRQTGNTKIIHRYVPREVGELLVWYMWLVLPFWQNVQGRLKRKRRRSAFLWADEVVSEEGGKEGKIREVKVRAQDGGREEAVRESLGAGGEYEEDEEEEAAFMEWFREKKWTSDRVRRVIQRYSTEFSGHEINISAWRQMAIGISNRYFNKVFSIDDNSGDFEEEDSEEGSGNLVNSIEDLQAGHGSHVAGLIYARLFGQGDLGTMREREEFRKVSMRWHRFFDFGAEDRTDQFGSISGGLKRKKEAFDDEREMMRRKRFDRLHRIDIKGQLRQMMGPTAMFRGLQEKVIRAVARGEWPIVQVTPTGGGKSLTFMLPAYCTPDGVTVVITPLVSLQDDMAVRCQRLGIDAYIWKSREVQRAASLVFVTPESAVSKGFRTFVERMHGQQKLDRIVVDECHTVLGYSKTFRPQMGQLGATLQDFGVPVVCLTATLKPAQEMGFFRVMRFVPERVRVFREATTRPNIQYSVDIIEDGDSGRGRGAESANTSRKRSRSKAGRGAGVAVNTEGEEEGNEEDEALIERVCDIVRTWTAGHEQGKVIIYAGTIKRVKGIAERLGCMAYWRGVGNAAEKAQRVAEWMSSSGGESGWMAATNALGLGIDDPNVRLVMHAGMPRQLENFVQESGRGGRDGQKSESVVVIRRSWLREQTDEGFQQQQQQQCQDEWAWDRDAIEFIEGRVCRREVLDREMDGNIDRFGCAEGEEMCDICQGQQMTRDAAEAVEAEYGASSEIEEVMEEVMMAEEDYEKSQRLVRQVEAERRLQVMQEAKEVGEFEDLLAEWTGCCAVCKISESSEDVYHEMDACRHKGTERWVQLKEGIELLGGSK</sequence>
<accession>W9HFV6</accession>
<feature type="region of interest" description="Disordered" evidence="7">
    <location>
        <begin position="1177"/>
        <end position="1218"/>
    </location>
</feature>
<dbReference type="InterPro" id="IPR001650">
    <property type="entry name" value="Helicase_C-like"/>
</dbReference>
<dbReference type="GO" id="GO:0005694">
    <property type="term" value="C:chromosome"/>
    <property type="evidence" value="ECO:0007669"/>
    <property type="project" value="TreeGrafter"/>
</dbReference>
<dbReference type="PANTHER" id="PTHR13710">
    <property type="entry name" value="DNA HELICASE RECQ FAMILY MEMBER"/>
    <property type="match status" value="1"/>
</dbReference>
<dbReference type="InterPro" id="IPR011545">
    <property type="entry name" value="DEAD/DEAH_box_helicase_dom"/>
</dbReference>
<dbReference type="EC" id="5.6.2.4" evidence="5"/>
<dbReference type="GO" id="GO:0009378">
    <property type="term" value="F:four-way junction helicase activity"/>
    <property type="evidence" value="ECO:0007669"/>
    <property type="project" value="TreeGrafter"/>
</dbReference>
<evidence type="ECO:0000259" key="9">
    <source>
        <dbReference type="PROSITE" id="PS51194"/>
    </source>
</evidence>
<keyword evidence="2" id="KW-0547">Nucleotide-binding</keyword>
<dbReference type="GO" id="GO:0005524">
    <property type="term" value="F:ATP binding"/>
    <property type="evidence" value="ECO:0007669"/>
    <property type="project" value="UniProtKB-KW"/>
</dbReference>
<dbReference type="Pfam" id="PF00271">
    <property type="entry name" value="Helicase_C"/>
    <property type="match status" value="1"/>
</dbReference>
<dbReference type="InterPro" id="IPR014001">
    <property type="entry name" value="Helicase_ATP-bd"/>
</dbReference>
<comment type="similarity">
    <text evidence="1">Belongs to the helicase family. RecQ subfamily.</text>
</comment>
<protein>
    <recommendedName>
        <fullName evidence="5">DNA 3'-5' helicase</fullName>
        <ecNumber evidence="5">5.6.2.4</ecNumber>
    </recommendedName>
</protein>
<dbReference type="SMART" id="SM00487">
    <property type="entry name" value="DEXDc"/>
    <property type="match status" value="1"/>
</dbReference>
<dbReference type="InterPro" id="IPR027417">
    <property type="entry name" value="P-loop_NTPase"/>
</dbReference>
<evidence type="ECO:0000313" key="10">
    <source>
        <dbReference type="EMBL" id="EWY79870.1"/>
    </source>
</evidence>
<dbReference type="GO" id="GO:0043138">
    <property type="term" value="F:3'-5' DNA helicase activity"/>
    <property type="evidence" value="ECO:0007669"/>
    <property type="project" value="UniProtKB-EC"/>
</dbReference>
<dbReference type="Pfam" id="PF12013">
    <property type="entry name" value="OrsD"/>
    <property type="match status" value="1"/>
</dbReference>
<proteinExistence type="inferred from homology"/>
<dbReference type="SUPFAM" id="SSF52540">
    <property type="entry name" value="P-loop containing nucleoside triphosphate hydrolases"/>
    <property type="match status" value="1"/>
</dbReference>
<dbReference type="GO" id="GO:0005737">
    <property type="term" value="C:cytoplasm"/>
    <property type="evidence" value="ECO:0007669"/>
    <property type="project" value="TreeGrafter"/>
</dbReference>
<dbReference type="Pfam" id="PF00270">
    <property type="entry name" value="DEAD"/>
    <property type="match status" value="1"/>
</dbReference>
<dbReference type="OrthoDB" id="5244177at2759"/>
<dbReference type="Gene3D" id="3.40.50.300">
    <property type="entry name" value="P-loop containing nucleotide triphosphate hydrolases"/>
    <property type="match status" value="2"/>
</dbReference>
<evidence type="ECO:0000256" key="1">
    <source>
        <dbReference type="ARBA" id="ARBA00005446"/>
    </source>
</evidence>
<evidence type="ECO:0000256" key="4">
    <source>
        <dbReference type="ARBA" id="ARBA00034617"/>
    </source>
</evidence>
<dbReference type="GO" id="GO:0003676">
    <property type="term" value="F:nucleic acid binding"/>
    <property type="evidence" value="ECO:0007669"/>
    <property type="project" value="InterPro"/>
</dbReference>
<feature type="domain" description="Helicase C-terminal" evidence="9">
    <location>
        <begin position="1227"/>
        <end position="1381"/>
    </location>
</feature>
<evidence type="ECO:0000256" key="3">
    <source>
        <dbReference type="ARBA" id="ARBA00022840"/>
    </source>
</evidence>
<dbReference type="HOGENOM" id="CLU_001104_6_1_1"/>
<name>W9HFV6_FUSOX</name>
<dbReference type="CDD" id="cd17920">
    <property type="entry name" value="DEXHc_RecQ"/>
    <property type="match status" value="1"/>
</dbReference>
<evidence type="ECO:0000256" key="2">
    <source>
        <dbReference type="ARBA" id="ARBA00022741"/>
    </source>
</evidence>
<reference evidence="10 11" key="1">
    <citation type="submission" date="2011-06" db="EMBL/GenBank/DDBJ databases">
        <title>The Genome Sequence of Fusarium oxysporum FOSC 3-a.</title>
        <authorList>
            <consortium name="The Broad Institute Genome Sequencing Platform"/>
            <person name="Ma L.-J."/>
            <person name="Gale L.R."/>
            <person name="Schwartz D.C."/>
            <person name="Zhou S."/>
            <person name="Corby-Kistler H."/>
            <person name="Young S.K."/>
            <person name="Zeng Q."/>
            <person name="Gargeya S."/>
            <person name="Fitzgerald M."/>
            <person name="Haas B."/>
            <person name="Abouelleil A."/>
            <person name="Alvarado L."/>
            <person name="Arachchi H.M."/>
            <person name="Berlin A."/>
            <person name="Brown A."/>
            <person name="Chapman S.B."/>
            <person name="Chen Z."/>
            <person name="Dunbar C."/>
            <person name="Freedman E."/>
            <person name="Gearin G."/>
            <person name="Gellesch M."/>
            <person name="Goldberg J."/>
            <person name="Griggs A."/>
            <person name="Gujja S."/>
            <person name="Heiman D."/>
            <person name="Howarth C."/>
            <person name="Larson L."/>
            <person name="Lui A."/>
            <person name="MacDonald P.J.P."/>
            <person name="Mehta T."/>
            <person name="Montmayeur A."/>
            <person name="Murphy C."/>
            <person name="Neiman D."/>
            <person name="Pearson M."/>
            <person name="Priest M."/>
            <person name="Roberts A."/>
            <person name="Saif S."/>
            <person name="Shea T."/>
            <person name="Shenoy N."/>
            <person name="Sisk P."/>
            <person name="Stolte C."/>
            <person name="Sykes S."/>
            <person name="Wortman J."/>
            <person name="Nusbaum C."/>
            <person name="Birren B."/>
        </authorList>
    </citation>
    <scope>NUCLEOTIDE SEQUENCE [LARGE SCALE GENOMIC DNA]</scope>
    <source>
        <strain evidence="11">FOSC 3-a</strain>
    </source>
</reference>
<feature type="domain" description="Helicase ATP-binding" evidence="8">
    <location>
        <begin position="993"/>
        <end position="1153"/>
    </location>
</feature>
<dbReference type="PROSITE" id="PS51194">
    <property type="entry name" value="HELICASE_CTER"/>
    <property type="match status" value="1"/>
</dbReference>
<evidence type="ECO:0000256" key="6">
    <source>
        <dbReference type="SAM" id="Coils"/>
    </source>
</evidence>
<dbReference type="PROSITE" id="PS51192">
    <property type="entry name" value="HELICASE_ATP_BIND_1"/>
    <property type="match status" value="1"/>
</dbReference>
<evidence type="ECO:0000313" key="11">
    <source>
        <dbReference type="Proteomes" id="UP000030753"/>
    </source>
</evidence>
<evidence type="ECO:0000256" key="7">
    <source>
        <dbReference type="SAM" id="MobiDB-lite"/>
    </source>
</evidence>
<dbReference type="GO" id="GO:0000724">
    <property type="term" value="P:double-strand break repair via homologous recombination"/>
    <property type="evidence" value="ECO:0007669"/>
    <property type="project" value="TreeGrafter"/>
</dbReference>
<keyword evidence="6" id="KW-0175">Coiled coil</keyword>
<keyword evidence="3" id="KW-0067">ATP-binding</keyword>
<dbReference type="EMBL" id="JH717854">
    <property type="protein sequence ID" value="EWY79870.1"/>
    <property type="molecule type" value="Genomic_DNA"/>
</dbReference>